<evidence type="ECO:0000313" key="3">
    <source>
        <dbReference type="Proteomes" id="UP000276407"/>
    </source>
</evidence>
<dbReference type="EMBL" id="CP033615">
    <property type="protein sequence ID" value="AYV57967.1"/>
    <property type="molecule type" value="Genomic_DNA"/>
</dbReference>
<feature type="transmembrane region" description="Helical" evidence="1">
    <location>
        <begin position="387"/>
        <end position="406"/>
    </location>
</feature>
<evidence type="ECO:0000313" key="2">
    <source>
        <dbReference type="EMBL" id="AYV57967.1"/>
    </source>
</evidence>
<sequence length="416" mass="47883">MKTEGSGLFVSKIRSAFENPLLILPLFFTLYALASILIWKKYDWNPSSQINFGMQFVTQNPEQTPKGAVVFLGRPGDLGAGYDGQIFYYYSRMLSDFGLNWPKGFEENIRAPRIGYPLLVSVFGIFGGAWGTVFGMYFLNLAAVLISWFLLRDLCGEKYRIYSSFYLFSPFFLGSYALLVSDAVLAGFLVLTFWLYQKEKWIWFSVCGGLSILVKEQAFFLLFPLGIGSLLDRNFKHSIRILSTLLLPFLWALFLRIQFPSWSPARFTDFFAPLDGFIGYWKEINELGIFSFLNVPDFETGLTLFAKKFSRVPIFLLFLAGLFVFGSGNWKRGIAERLSFFMVLFSVFSAGYVLYWSSYENVSRMFTVSIAFLIFWKLKDDEIRDGAFWIVVGGIFFLFLFKLAFISSTLPYEIWK</sequence>
<keyword evidence="1" id="KW-0472">Membrane</keyword>
<reference evidence="2 3" key="1">
    <citation type="submission" date="2018-11" db="EMBL/GenBank/DDBJ databases">
        <title>Complete genome sequence of Leptospira kmetyi isolate LS 001/16 from soil sample associated with a leptospirosis patient in Kelantan.</title>
        <authorList>
            <person name="Muhammad Yusoff F."/>
            <person name="Muhammad Yusoff S."/>
            <person name="Ahmad M.N."/>
            <person name="Yusof N.Y."/>
            <person name="Aziah I."/>
        </authorList>
    </citation>
    <scope>NUCLEOTIDE SEQUENCE [LARGE SCALE GENOMIC DNA]</scope>
    <source>
        <strain evidence="2 3">LS 001/16</strain>
    </source>
</reference>
<dbReference type="NCBIfam" id="NF046093">
    <property type="entry name" value="AZOBR_p60025_fam"/>
    <property type="match status" value="1"/>
</dbReference>
<dbReference type="Proteomes" id="UP000276407">
    <property type="component" value="Chromosome 2"/>
</dbReference>
<feature type="transmembrane region" description="Helical" evidence="1">
    <location>
        <begin position="239"/>
        <end position="259"/>
    </location>
</feature>
<dbReference type="AlphaFoldDB" id="A0AAD0XS23"/>
<keyword evidence="1" id="KW-1133">Transmembrane helix</keyword>
<dbReference type="InterPro" id="IPR058226">
    <property type="entry name" value="AZOBR_p60025-like"/>
</dbReference>
<accession>A0AAD0XS23</accession>
<dbReference type="KEGG" id="lkm:EFP84_20320"/>
<feature type="transmembrane region" description="Helical" evidence="1">
    <location>
        <begin position="309"/>
        <end position="326"/>
    </location>
</feature>
<feature type="transmembrane region" description="Helical" evidence="1">
    <location>
        <begin position="338"/>
        <end position="356"/>
    </location>
</feature>
<name>A0AAD0XS23_9LEPT</name>
<evidence type="ECO:0000256" key="1">
    <source>
        <dbReference type="SAM" id="Phobius"/>
    </source>
</evidence>
<gene>
    <name evidence="2" type="ORF">EFP84_20320</name>
</gene>
<feature type="transmembrane region" description="Helical" evidence="1">
    <location>
        <begin position="21"/>
        <end position="39"/>
    </location>
</feature>
<feature type="transmembrane region" description="Helical" evidence="1">
    <location>
        <begin position="118"/>
        <end position="151"/>
    </location>
</feature>
<protein>
    <submittedName>
        <fullName evidence="2">Uncharacterized protein</fullName>
    </submittedName>
</protein>
<proteinExistence type="predicted"/>
<feature type="transmembrane region" description="Helical" evidence="1">
    <location>
        <begin position="171"/>
        <end position="196"/>
    </location>
</feature>
<keyword evidence="1" id="KW-0812">Transmembrane</keyword>
<dbReference type="RefSeq" id="WP_123180575.1">
    <property type="nucleotide sequence ID" value="NZ_CP033615.1"/>
</dbReference>
<organism evidence="2 3">
    <name type="scientific">Leptospira kmetyi</name>
    <dbReference type="NCBI Taxonomy" id="408139"/>
    <lineage>
        <taxon>Bacteria</taxon>
        <taxon>Pseudomonadati</taxon>
        <taxon>Spirochaetota</taxon>
        <taxon>Spirochaetia</taxon>
        <taxon>Leptospirales</taxon>
        <taxon>Leptospiraceae</taxon>
        <taxon>Leptospira</taxon>
    </lineage>
</organism>
<feature type="transmembrane region" description="Helical" evidence="1">
    <location>
        <begin position="202"/>
        <end position="227"/>
    </location>
</feature>